<dbReference type="SMART" id="SM00860">
    <property type="entry name" value="SMI1_KNR4"/>
    <property type="match status" value="1"/>
</dbReference>
<evidence type="ECO:0000313" key="2">
    <source>
        <dbReference type="EMBL" id="TGN22570.1"/>
    </source>
</evidence>
<dbReference type="OrthoDB" id="8612867at2"/>
<dbReference type="InterPro" id="IPR018958">
    <property type="entry name" value="Knr4/Smi1-like_dom"/>
</dbReference>
<dbReference type="Proteomes" id="UP000297998">
    <property type="component" value="Unassembled WGS sequence"/>
</dbReference>
<proteinExistence type="predicted"/>
<name>A0A4Z1BBR8_9FLAO</name>
<dbReference type="Gene3D" id="3.40.1580.10">
    <property type="entry name" value="SMI1/KNR4-like"/>
    <property type="match status" value="1"/>
</dbReference>
<dbReference type="EMBL" id="SRPE01000014">
    <property type="protein sequence ID" value="TGN22570.1"/>
    <property type="molecule type" value="Genomic_DNA"/>
</dbReference>
<organism evidence="2 3">
    <name type="scientific">Empedobacter tilapiae</name>
    <dbReference type="NCBI Taxonomy" id="2491114"/>
    <lineage>
        <taxon>Bacteria</taxon>
        <taxon>Pseudomonadati</taxon>
        <taxon>Bacteroidota</taxon>
        <taxon>Flavobacteriia</taxon>
        <taxon>Flavobacteriales</taxon>
        <taxon>Weeksellaceae</taxon>
        <taxon>Empedobacter</taxon>
    </lineage>
</organism>
<accession>A0A4Z1BBR8</accession>
<keyword evidence="3" id="KW-1185">Reference proteome</keyword>
<sequence length="184" mass="21946">MNTRFIESIKTLKKWISKNEVIVKNKRWINGKEIVEIENIKFITQTLSSEEIEVIKAFTNHLLPNTYYHFLTEIGSGQCFVGEYFSSFELYNFAELKENNQLFQQEIKDYEKPVNEQFMIIGIHCSMGDWMGFCTSKTDEKNFDVYCHEYPIDEYIEISNELNSWRSFEEWIIRVVETKGKETL</sequence>
<dbReference type="AlphaFoldDB" id="A0A4Z1BBR8"/>
<comment type="caution">
    <text evidence="2">The sequence shown here is derived from an EMBL/GenBank/DDBJ whole genome shotgun (WGS) entry which is preliminary data.</text>
</comment>
<gene>
    <name evidence="2" type="ORF">E4J94_16135</name>
</gene>
<protein>
    <submittedName>
        <fullName evidence="2">SMI1/KNR4 family protein</fullName>
    </submittedName>
</protein>
<evidence type="ECO:0000259" key="1">
    <source>
        <dbReference type="SMART" id="SM00860"/>
    </source>
</evidence>
<dbReference type="InterPro" id="IPR037883">
    <property type="entry name" value="Knr4/Smi1-like_sf"/>
</dbReference>
<dbReference type="Pfam" id="PF09346">
    <property type="entry name" value="SMI1_KNR4"/>
    <property type="match status" value="1"/>
</dbReference>
<evidence type="ECO:0000313" key="3">
    <source>
        <dbReference type="Proteomes" id="UP000297998"/>
    </source>
</evidence>
<reference evidence="2 3" key="1">
    <citation type="submission" date="2019-03" db="EMBL/GenBank/DDBJ databases">
        <title>Empedobacter tilapiae sp. nov., isolated from an intestine of Nile tilapia Oreochromis niloticus.</title>
        <authorList>
            <person name="Kim Y.-O."/>
            <person name="Yoon J.-H."/>
        </authorList>
    </citation>
    <scope>NUCLEOTIDE SEQUENCE [LARGE SCALE GENOMIC DNA]</scope>
    <source>
        <strain evidence="2 3">MRS2</strain>
    </source>
</reference>
<feature type="domain" description="Knr4/Smi1-like" evidence="1">
    <location>
        <begin position="46"/>
        <end position="174"/>
    </location>
</feature>
<dbReference type="SUPFAM" id="SSF160631">
    <property type="entry name" value="SMI1/KNR4-like"/>
    <property type="match status" value="1"/>
</dbReference>
<dbReference type="RefSeq" id="WP_135836816.1">
    <property type="nucleotide sequence ID" value="NZ_SRPE01000014.1"/>
</dbReference>